<proteinExistence type="inferred from homology"/>
<evidence type="ECO:0000313" key="3">
    <source>
        <dbReference type="EMBL" id="GGP94489.1"/>
    </source>
</evidence>
<dbReference type="SUPFAM" id="SSF53067">
    <property type="entry name" value="Actin-like ATPase domain"/>
    <property type="match status" value="1"/>
</dbReference>
<reference evidence="4" key="1">
    <citation type="journal article" date="2019" name="Int. J. Syst. Evol. Microbiol.">
        <title>The Global Catalogue of Microorganisms (GCM) 10K type strain sequencing project: providing services to taxonomists for standard genome sequencing and annotation.</title>
        <authorList>
            <consortium name="The Broad Institute Genomics Platform"/>
            <consortium name="The Broad Institute Genome Sequencing Center for Infectious Disease"/>
            <person name="Wu L."/>
            <person name="Ma J."/>
        </authorList>
    </citation>
    <scope>NUCLEOTIDE SEQUENCE [LARGE SCALE GENOMIC DNA]</scope>
    <source>
        <strain evidence="4">JCM 3115</strain>
    </source>
</reference>
<dbReference type="InterPro" id="IPR000835">
    <property type="entry name" value="HTH_MarR-typ"/>
</dbReference>
<keyword evidence="4" id="KW-1185">Reference proteome</keyword>
<comment type="similarity">
    <text evidence="1">Belongs to the ROK (NagC/XylR) family.</text>
</comment>
<organism evidence="3 4">
    <name type="scientific">Streptosporangium pseudovulgare</name>
    <dbReference type="NCBI Taxonomy" id="35765"/>
    <lineage>
        <taxon>Bacteria</taxon>
        <taxon>Bacillati</taxon>
        <taxon>Actinomycetota</taxon>
        <taxon>Actinomycetes</taxon>
        <taxon>Streptosporangiales</taxon>
        <taxon>Streptosporangiaceae</taxon>
        <taxon>Streptosporangium</taxon>
    </lineage>
</organism>
<dbReference type="Gene3D" id="3.30.420.40">
    <property type="match status" value="2"/>
</dbReference>
<dbReference type="InterPro" id="IPR043129">
    <property type="entry name" value="ATPase_NBD"/>
</dbReference>
<name>A0ABQ2QU15_9ACTN</name>
<dbReference type="PANTHER" id="PTHR18964">
    <property type="entry name" value="ROK (REPRESSOR, ORF, KINASE) FAMILY"/>
    <property type="match status" value="1"/>
</dbReference>
<evidence type="ECO:0000313" key="4">
    <source>
        <dbReference type="Proteomes" id="UP000611554"/>
    </source>
</evidence>
<dbReference type="Gene3D" id="1.10.10.10">
    <property type="entry name" value="Winged helix-like DNA-binding domain superfamily/Winged helix DNA-binding domain"/>
    <property type="match status" value="1"/>
</dbReference>
<evidence type="ECO:0000256" key="1">
    <source>
        <dbReference type="ARBA" id="ARBA00006479"/>
    </source>
</evidence>
<protein>
    <submittedName>
        <fullName evidence="3">Transcriptional regulator</fullName>
    </submittedName>
</protein>
<gene>
    <name evidence="3" type="ORF">GCM10010140_25320</name>
</gene>
<accession>A0ABQ2QU15</accession>
<feature type="domain" description="HTH marR-type" evidence="2">
    <location>
        <begin position="24"/>
        <end position="65"/>
    </location>
</feature>
<dbReference type="EMBL" id="BMQJ01000005">
    <property type="protein sequence ID" value="GGP94489.1"/>
    <property type="molecule type" value="Genomic_DNA"/>
</dbReference>
<dbReference type="InterPro" id="IPR036388">
    <property type="entry name" value="WH-like_DNA-bd_sf"/>
</dbReference>
<dbReference type="SUPFAM" id="SSF46785">
    <property type="entry name" value="Winged helix' DNA-binding domain"/>
    <property type="match status" value="1"/>
</dbReference>
<dbReference type="Pfam" id="PF12802">
    <property type="entry name" value="MarR_2"/>
    <property type="match status" value="1"/>
</dbReference>
<dbReference type="InterPro" id="IPR000600">
    <property type="entry name" value="ROK"/>
</dbReference>
<sequence length="401" mass="41672">MITSTSDPQPADFADVRATNLAVVLRFVREHAPCSRADIAASTGLNKATVSSLVADLIDRRLVRETGLTGNRVGRPATMLVLDGSPYAAIGVEINVDYVTAVAVDLSGERLLSWRRSFQGPDVTVSQAMAVVAGLVRRVTTRMAREERQVLGLTVAVPGLVGTDGVVRVAPNLGWRDADLCGDLAKALRDPGFPVQVDNDANLAALAEHRFGPWAGTADLVYLAGGIGVGAGVILDGRLRRGGQGYGGEIGHIQLDPLGAECRCGRRGCLEAVAGIGAVLEHAALSPAEVEVELEETVRLARAGDAHTLAVLAGVGRDLGRGVSMIANLLNPEVVVLGGYYVPLAPWLLPEIEAEARGRVIAPDTGGCRVVASALGYGAAALGGAARVLDLVDSGRLPRLS</sequence>
<dbReference type="Pfam" id="PF00480">
    <property type="entry name" value="ROK"/>
    <property type="match status" value="1"/>
</dbReference>
<dbReference type="RefSeq" id="WP_189246663.1">
    <property type="nucleotide sequence ID" value="NZ_BMQJ01000005.1"/>
</dbReference>
<dbReference type="PANTHER" id="PTHR18964:SF149">
    <property type="entry name" value="BIFUNCTIONAL UDP-N-ACETYLGLUCOSAMINE 2-EPIMERASE_N-ACETYLMANNOSAMINE KINASE"/>
    <property type="match status" value="1"/>
</dbReference>
<evidence type="ECO:0000259" key="2">
    <source>
        <dbReference type="Pfam" id="PF12802"/>
    </source>
</evidence>
<dbReference type="InterPro" id="IPR036390">
    <property type="entry name" value="WH_DNA-bd_sf"/>
</dbReference>
<dbReference type="Proteomes" id="UP000611554">
    <property type="component" value="Unassembled WGS sequence"/>
</dbReference>
<comment type="caution">
    <text evidence="3">The sequence shown here is derived from an EMBL/GenBank/DDBJ whole genome shotgun (WGS) entry which is preliminary data.</text>
</comment>